<dbReference type="OrthoDB" id="369406at2759"/>
<feature type="transmembrane region" description="Helical" evidence="1">
    <location>
        <begin position="72"/>
        <end position="90"/>
    </location>
</feature>
<sequence length="181" mass="20920">MSKGKNNNSETCVYNRKVEGSDSEMESDSSCCIEESKKKNNCKYVSYECEHILFFSSFQLSLAFMFSIYCKFYYLAILNAGLFITSVLHWRKPELGLRRTVDIIMMAINLLIHAFFSFSINSLCVFIWVSAGSLLIMFYFVGKKFSYNSYSTIYHLLIHTIGNATALAIYYISREKIIDYS</sequence>
<dbReference type="Proteomes" id="UP000219813">
    <property type="component" value="Chromosome 1"/>
</dbReference>
<gene>
    <name evidence="2" type="primary">PmUG01_01022900</name>
    <name evidence="2" type="ORF">PMUG01_01022900</name>
</gene>
<dbReference type="KEGG" id="pmal:PMUG01_01022900"/>
<name>A0A1D3JK78_PLAMA</name>
<accession>A0A1D3JK78</accession>
<dbReference type="OMA" id="TSIIHWR"/>
<evidence type="ECO:0000313" key="2">
    <source>
        <dbReference type="EMBL" id="SBT86935.1"/>
    </source>
</evidence>
<dbReference type="EMBL" id="LT594622">
    <property type="protein sequence ID" value="SBT86935.1"/>
    <property type="molecule type" value="Genomic_DNA"/>
</dbReference>
<proteinExistence type="predicted"/>
<keyword evidence="1" id="KW-0812">Transmembrane</keyword>
<dbReference type="VEuPathDB" id="PlasmoDB:PmUG01_01022900"/>
<evidence type="ECO:0000256" key="1">
    <source>
        <dbReference type="SAM" id="Phobius"/>
    </source>
</evidence>
<dbReference type="GeneID" id="39866381"/>
<feature type="transmembrane region" description="Helical" evidence="1">
    <location>
        <begin position="110"/>
        <end position="141"/>
    </location>
</feature>
<feature type="transmembrane region" description="Helical" evidence="1">
    <location>
        <begin position="153"/>
        <end position="172"/>
    </location>
</feature>
<protein>
    <submittedName>
        <fullName evidence="2">Uncharacterized protein</fullName>
    </submittedName>
</protein>
<keyword evidence="3" id="KW-1185">Reference proteome</keyword>
<keyword evidence="1" id="KW-0472">Membrane</keyword>
<organism evidence="2 3">
    <name type="scientific">Plasmodium malariae</name>
    <dbReference type="NCBI Taxonomy" id="5858"/>
    <lineage>
        <taxon>Eukaryota</taxon>
        <taxon>Sar</taxon>
        <taxon>Alveolata</taxon>
        <taxon>Apicomplexa</taxon>
        <taxon>Aconoidasida</taxon>
        <taxon>Haemosporida</taxon>
        <taxon>Plasmodiidae</taxon>
        <taxon>Plasmodium</taxon>
        <taxon>Plasmodium (Plasmodium)</taxon>
    </lineage>
</organism>
<feature type="transmembrane region" description="Helical" evidence="1">
    <location>
        <begin position="44"/>
        <end position="66"/>
    </location>
</feature>
<keyword evidence="1" id="KW-1133">Transmembrane helix</keyword>
<dbReference type="AlphaFoldDB" id="A0A1D3JK78"/>
<reference evidence="2 3" key="1">
    <citation type="submission" date="2016-06" db="EMBL/GenBank/DDBJ databases">
        <authorList>
            <consortium name="Pathogen Informatics"/>
        </authorList>
    </citation>
    <scope>NUCLEOTIDE SEQUENCE [LARGE SCALE GENOMIC DNA]</scope>
</reference>
<evidence type="ECO:0000313" key="3">
    <source>
        <dbReference type="Proteomes" id="UP000219813"/>
    </source>
</evidence>
<dbReference type="RefSeq" id="XP_028860018.1">
    <property type="nucleotide sequence ID" value="XM_029008432.1"/>
</dbReference>